<evidence type="ECO:0000313" key="3">
    <source>
        <dbReference type="Proteomes" id="UP000247792"/>
    </source>
</evidence>
<dbReference type="Pfam" id="PF00583">
    <property type="entry name" value="Acetyltransf_1"/>
    <property type="match status" value="1"/>
</dbReference>
<dbReference type="Gene3D" id="3.40.630.30">
    <property type="match status" value="1"/>
</dbReference>
<feature type="domain" description="N-acetyltransferase" evidence="1">
    <location>
        <begin position="65"/>
        <end position="237"/>
    </location>
</feature>
<dbReference type="InterPro" id="IPR016181">
    <property type="entry name" value="Acyl_CoA_acyltransferase"/>
</dbReference>
<gene>
    <name evidence="2" type="ORF">DFR42_12725</name>
</gene>
<dbReference type="GO" id="GO:0016747">
    <property type="term" value="F:acyltransferase activity, transferring groups other than amino-acyl groups"/>
    <property type="evidence" value="ECO:0007669"/>
    <property type="project" value="InterPro"/>
</dbReference>
<dbReference type="InterPro" id="IPR000182">
    <property type="entry name" value="GNAT_dom"/>
</dbReference>
<accession>A0A318ILC1</accession>
<dbReference type="Proteomes" id="UP000247792">
    <property type="component" value="Unassembled WGS sequence"/>
</dbReference>
<protein>
    <submittedName>
        <fullName evidence="2">Acetyltransferase (GNAT) family protein</fullName>
    </submittedName>
</protein>
<dbReference type="EMBL" id="QJKB01000027">
    <property type="protein sequence ID" value="PXX33946.1"/>
    <property type="molecule type" value="Genomic_DNA"/>
</dbReference>
<reference evidence="2 3" key="1">
    <citation type="submission" date="2018-05" db="EMBL/GenBank/DDBJ databases">
        <title>Genomic Encyclopedia of Type Strains, Phase IV (KMG-IV): sequencing the most valuable type-strain genomes for metagenomic binning, comparative biology and taxonomic classification.</title>
        <authorList>
            <person name="Goeker M."/>
        </authorList>
    </citation>
    <scope>NUCLEOTIDE SEQUENCE [LARGE SCALE GENOMIC DNA]</scope>
    <source>
        <strain evidence="2 3">DSM 19792</strain>
    </source>
</reference>
<dbReference type="RefSeq" id="WP_170133734.1">
    <property type="nucleotide sequence ID" value="NZ_QJKB01000027.1"/>
</dbReference>
<keyword evidence="2" id="KW-0808">Transferase</keyword>
<dbReference type="PROSITE" id="PS51186">
    <property type="entry name" value="GNAT"/>
    <property type="match status" value="1"/>
</dbReference>
<dbReference type="SUPFAM" id="SSF55729">
    <property type="entry name" value="Acyl-CoA N-acyltransferases (Nat)"/>
    <property type="match status" value="1"/>
</dbReference>
<name>A0A318ILC1_9BURK</name>
<evidence type="ECO:0000313" key="2">
    <source>
        <dbReference type="EMBL" id="PXX33946.1"/>
    </source>
</evidence>
<dbReference type="AlphaFoldDB" id="A0A318ILC1"/>
<proteinExistence type="predicted"/>
<keyword evidence="3" id="KW-1185">Reference proteome</keyword>
<comment type="caution">
    <text evidence="2">The sequence shown here is derived from an EMBL/GenBank/DDBJ whole genome shotgun (WGS) entry which is preliminary data.</text>
</comment>
<dbReference type="CDD" id="cd04301">
    <property type="entry name" value="NAT_SF"/>
    <property type="match status" value="1"/>
</dbReference>
<evidence type="ECO:0000259" key="1">
    <source>
        <dbReference type="PROSITE" id="PS51186"/>
    </source>
</evidence>
<sequence>MSTHPDAQHQANQSPNYLEDTHEALLQADPELVGLWLKGWALARGIAQPVAAHGGWRVDVGWPEQKTRYVFPGLVPDIADLAHTIDEPWVFLKTCASAASLQAMLPAHWIIQRPGYMMTLAGRMPAVLDLPAGYKLDITTAESISTVRVLTTEAEVAASGRIVFVDELAIYDSIETQATHQRRGLGRVLMKQLEAVARERGIDGGVLVATPQGRALYAGLGWELHSLYSTAVIQAAT</sequence>
<organism evidence="2 3">
    <name type="scientific">Undibacterium pigrum</name>
    <dbReference type="NCBI Taxonomy" id="401470"/>
    <lineage>
        <taxon>Bacteria</taxon>
        <taxon>Pseudomonadati</taxon>
        <taxon>Pseudomonadota</taxon>
        <taxon>Betaproteobacteria</taxon>
        <taxon>Burkholderiales</taxon>
        <taxon>Oxalobacteraceae</taxon>
        <taxon>Undibacterium</taxon>
    </lineage>
</organism>